<feature type="domain" description="SurA N-terminal" evidence="3">
    <location>
        <begin position="48"/>
        <end position="119"/>
    </location>
</feature>
<evidence type="ECO:0000313" key="6">
    <source>
        <dbReference type="Proteomes" id="UP000192602"/>
    </source>
</evidence>
<evidence type="ECO:0000259" key="4">
    <source>
        <dbReference type="Pfam" id="PF22506"/>
    </source>
</evidence>
<dbReference type="AlphaFoldDB" id="A0A1W1WS12"/>
<dbReference type="InterPro" id="IPR046357">
    <property type="entry name" value="PPIase_dom_sf"/>
</dbReference>
<proteinExistence type="predicted"/>
<protein>
    <submittedName>
        <fullName evidence="5">SurA N-terminal domain-containing protein</fullName>
    </submittedName>
</protein>
<keyword evidence="1" id="KW-0732">Signal</keyword>
<dbReference type="InterPro" id="IPR050280">
    <property type="entry name" value="OMP_Chaperone_SurA"/>
</dbReference>
<dbReference type="OrthoDB" id="5329645at2"/>
<gene>
    <name evidence="5" type="ORF">SAMN05660197_0245</name>
</gene>
<dbReference type="SUPFAM" id="SSF109998">
    <property type="entry name" value="Triger factor/SurA peptide-binding domain-like"/>
    <property type="match status" value="1"/>
</dbReference>
<keyword evidence="6" id="KW-1185">Reference proteome</keyword>
<dbReference type="PANTHER" id="PTHR47637:SF1">
    <property type="entry name" value="CHAPERONE SURA"/>
    <property type="match status" value="1"/>
</dbReference>
<sequence>MKKLLVVTLLGSFLLAKMIDGIAILVNNEPITLYEIESTAQKLGLTPRQAIDILIRKKLEDAQIKELGIEVSDFEVEDALDNFARKQGMDIFSLRQAIESKGINWEEYKKRFKEQLLRKKLYQKISQMHAKNISESKLKEYYNTHKEEFSVAKKALVRKYISPSKEILERIRQNPLYEPQNPILLSKGEELIELDKVNPQFAAMINSLNEGEFSQILPVGDKFLLLYVKQKEGKEYIPFEEARNFILNKLANQKGTKSVKEYFDRLKASANIKILRLPQ</sequence>
<dbReference type="STRING" id="1069081.SAMN05660197_0245"/>
<dbReference type="PANTHER" id="PTHR47637">
    <property type="entry name" value="CHAPERONE SURA"/>
    <property type="match status" value="1"/>
</dbReference>
<dbReference type="InterPro" id="IPR015391">
    <property type="entry name" value="SurA_N"/>
</dbReference>
<dbReference type="InterPro" id="IPR027304">
    <property type="entry name" value="Trigger_fact/SurA_dom_sf"/>
</dbReference>
<organism evidence="5 6">
    <name type="scientific">Nitratiruptor tergarcus DSM 16512</name>
    <dbReference type="NCBI Taxonomy" id="1069081"/>
    <lineage>
        <taxon>Bacteria</taxon>
        <taxon>Pseudomonadati</taxon>
        <taxon>Campylobacterota</taxon>
        <taxon>Epsilonproteobacteria</taxon>
        <taxon>Nautiliales</taxon>
        <taxon>Nitratiruptoraceae</taxon>
        <taxon>Nitratiruptor</taxon>
    </lineage>
</organism>
<dbReference type="Gene3D" id="3.10.50.40">
    <property type="match status" value="1"/>
</dbReference>
<evidence type="ECO:0000256" key="1">
    <source>
        <dbReference type="ARBA" id="ARBA00022729"/>
    </source>
</evidence>
<evidence type="ECO:0000256" key="2">
    <source>
        <dbReference type="ARBA" id="ARBA00023110"/>
    </source>
</evidence>
<accession>A0A1W1WS12</accession>
<feature type="domain" description="Cj1289-like C-terminal" evidence="4">
    <location>
        <begin position="136"/>
        <end position="231"/>
    </location>
</feature>
<dbReference type="InterPro" id="IPR055131">
    <property type="entry name" value="Cj1289-like_C"/>
</dbReference>
<evidence type="ECO:0000259" key="3">
    <source>
        <dbReference type="Pfam" id="PF09312"/>
    </source>
</evidence>
<dbReference type="Gene3D" id="1.10.4030.10">
    <property type="entry name" value="Porin chaperone SurA, peptide-binding domain"/>
    <property type="match status" value="1"/>
</dbReference>
<dbReference type="Pfam" id="PF09312">
    <property type="entry name" value="SurA_N"/>
    <property type="match status" value="1"/>
</dbReference>
<keyword evidence="2" id="KW-0413">Isomerase</keyword>
<dbReference type="GO" id="GO:0003755">
    <property type="term" value="F:peptidyl-prolyl cis-trans isomerase activity"/>
    <property type="evidence" value="ECO:0007669"/>
    <property type="project" value="UniProtKB-KW"/>
</dbReference>
<name>A0A1W1WS12_9BACT</name>
<reference evidence="6" key="1">
    <citation type="submission" date="2017-04" db="EMBL/GenBank/DDBJ databases">
        <authorList>
            <person name="Varghese N."/>
            <person name="Submissions S."/>
        </authorList>
    </citation>
    <scope>NUCLEOTIDE SEQUENCE [LARGE SCALE GENOMIC DNA]</scope>
    <source>
        <strain evidence="6">DSM 16512</strain>
    </source>
</reference>
<dbReference type="Pfam" id="PF22506">
    <property type="entry name" value="Cj1289-like_C"/>
    <property type="match status" value="1"/>
</dbReference>
<dbReference type="EMBL" id="FWWZ01000001">
    <property type="protein sequence ID" value="SMC08493.1"/>
    <property type="molecule type" value="Genomic_DNA"/>
</dbReference>
<keyword evidence="2" id="KW-0697">Rotamase</keyword>
<evidence type="ECO:0000313" key="5">
    <source>
        <dbReference type="EMBL" id="SMC08493.1"/>
    </source>
</evidence>
<dbReference type="Proteomes" id="UP000192602">
    <property type="component" value="Unassembled WGS sequence"/>
</dbReference>